<dbReference type="OrthoDB" id="1893649at2759"/>
<dbReference type="AlphaFoldDB" id="A0A9Q0G8E5"/>
<protein>
    <submittedName>
        <fullName evidence="1">Uncharacterized protein</fullName>
    </submittedName>
</protein>
<gene>
    <name evidence="1" type="ORF">Tsubulata_013024</name>
</gene>
<evidence type="ECO:0000313" key="1">
    <source>
        <dbReference type="EMBL" id="KAJ4845508.1"/>
    </source>
</evidence>
<organism evidence="1 2">
    <name type="scientific">Turnera subulata</name>
    <dbReference type="NCBI Taxonomy" id="218843"/>
    <lineage>
        <taxon>Eukaryota</taxon>
        <taxon>Viridiplantae</taxon>
        <taxon>Streptophyta</taxon>
        <taxon>Embryophyta</taxon>
        <taxon>Tracheophyta</taxon>
        <taxon>Spermatophyta</taxon>
        <taxon>Magnoliopsida</taxon>
        <taxon>eudicotyledons</taxon>
        <taxon>Gunneridae</taxon>
        <taxon>Pentapetalae</taxon>
        <taxon>rosids</taxon>
        <taxon>fabids</taxon>
        <taxon>Malpighiales</taxon>
        <taxon>Passifloraceae</taxon>
        <taxon>Turnera</taxon>
    </lineage>
</organism>
<keyword evidence="2" id="KW-1185">Reference proteome</keyword>
<accession>A0A9Q0G8E5</accession>
<dbReference type="Proteomes" id="UP001141552">
    <property type="component" value="Unassembled WGS sequence"/>
</dbReference>
<evidence type="ECO:0000313" key="2">
    <source>
        <dbReference type="Proteomes" id="UP001141552"/>
    </source>
</evidence>
<comment type="caution">
    <text evidence="1">The sequence shown here is derived from an EMBL/GenBank/DDBJ whole genome shotgun (WGS) entry which is preliminary data.</text>
</comment>
<dbReference type="EMBL" id="JAKUCV010001648">
    <property type="protein sequence ID" value="KAJ4845508.1"/>
    <property type="molecule type" value="Genomic_DNA"/>
</dbReference>
<sequence>MVFIKINYCICIVGLFLHASLLLQLVPCSAFFLCGDDMSLPCDDPDNPWLSFPMEMEMVYKIVVHTRKIRVALERSGYKIMSVILDRNLPYLIENEALEKGDDKFAISSMWRNITIFVPRDEAFFKPRSLSPGKTKDFGPVVVNAYIEKGSPSLAIGTRFDMIYGVFVVQECPAAARNISDDEEEKDMLCVEEARIVDWEIYKDARVVVHGVDALFQRKLEPFWSSRLPECNMYYDNKV</sequence>
<name>A0A9Q0G8E5_9ROSI</name>
<reference evidence="1" key="1">
    <citation type="submission" date="2022-02" db="EMBL/GenBank/DDBJ databases">
        <authorList>
            <person name="Henning P.M."/>
            <person name="McCubbin A.G."/>
            <person name="Shore J.S."/>
        </authorList>
    </citation>
    <scope>NUCLEOTIDE SEQUENCE</scope>
    <source>
        <strain evidence="1">F60SS</strain>
        <tissue evidence="1">Leaves</tissue>
    </source>
</reference>
<reference evidence="1" key="2">
    <citation type="journal article" date="2023" name="Plants (Basel)">
        <title>Annotation of the Turnera subulata (Passifloraceae) Draft Genome Reveals the S-Locus Evolved after the Divergence of Turneroideae from Passifloroideae in a Stepwise Manner.</title>
        <authorList>
            <person name="Henning P.M."/>
            <person name="Roalson E.H."/>
            <person name="Mir W."/>
            <person name="McCubbin A.G."/>
            <person name="Shore J.S."/>
        </authorList>
    </citation>
    <scope>NUCLEOTIDE SEQUENCE</scope>
    <source>
        <strain evidence="1">F60SS</strain>
    </source>
</reference>
<proteinExistence type="predicted"/>